<organism evidence="1 2">
    <name type="scientific">Candidatus Defluviibacterium haderslevense</name>
    <dbReference type="NCBI Taxonomy" id="2981993"/>
    <lineage>
        <taxon>Bacteria</taxon>
        <taxon>Pseudomonadati</taxon>
        <taxon>Bacteroidota</taxon>
        <taxon>Saprospiria</taxon>
        <taxon>Saprospirales</taxon>
        <taxon>Saprospiraceae</taxon>
        <taxon>Candidatus Defluviibacterium</taxon>
    </lineage>
</organism>
<dbReference type="PANTHER" id="PTHR30458">
    <property type="entry name" value="PHENYLACETIC ACID DEGRADATION PROTEIN PAA"/>
    <property type="match status" value="1"/>
</dbReference>
<dbReference type="GO" id="GO:0010124">
    <property type="term" value="P:phenylacetate catabolic process"/>
    <property type="evidence" value="ECO:0007669"/>
    <property type="project" value="InterPro"/>
</dbReference>
<dbReference type="PIRSF" id="PIRSF037834">
    <property type="entry name" value="PA_CoA_Oase3"/>
    <property type="match status" value="1"/>
</dbReference>
<dbReference type="InterPro" id="IPR007814">
    <property type="entry name" value="PaaA_PaaC"/>
</dbReference>
<dbReference type="PANTHER" id="PTHR30458:SF0">
    <property type="entry name" value="1,2-PHENYLACETYL-COA EPOXIDASE, SUBUNIT C"/>
    <property type="match status" value="1"/>
</dbReference>
<dbReference type="InterPro" id="IPR011882">
    <property type="entry name" value="PaaC"/>
</dbReference>
<dbReference type="NCBIfam" id="TIGR02158">
    <property type="entry name" value="PA_CoA_Oxy3"/>
    <property type="match status" value="1"/>
</dbReference>
<proteinExistence type="predicted"/>
<name>A0A9D7SBL0_9BACT</name>
<accession>A0A9D7SBL0</accession>
<dbReference type="Gene3D" id="1.20.1260.10">
    <property type="match status" value="1"/>
</dbReference>
<dbReference type="SUPFAM" id="SSF47240">
    <property type="entry name" value="Ferritin-like"/>
    <property type="match status" value="1"/>
</dbReference>
<dbReference type="InterPro" id="IPR052703">
    <property type="entry name" value="Aromatic_CoA_ox/epox"/>
</dbReference>
<dbReference type="AlphaFoldDB" id="A0A9D7SBL0"/>
<gene>
    <name evidence="1" type="primary">paaC</name>
    <name evidence="1" type="ORF">IPO85_14310</name>
</gene>
<sequence length="252" mass="29087">MEPNKVLYQFVLRLADHNMIMAQRMAEWWSRGPILEEDLALTNISLDLLGQAELFYDYAVELSGVNQCADDLAFLRSERAYLNCLLVEQPNGDYANTMVKLLLFSCFEKHLYTSLLNSTDQRIADLAAKGIKEVRYHYRHSSDWVVRLSLGTEESKQRIINAMIELWRFVDDMFDMNEIDRDLISSGISVDLNTCYTAWKSDMDQIFNACKIEIPHVDNIVKGGIHGIHTEHLGHILCEMQFLQRAHPGAKW</sequence>
<dbReference type="Proteomes" id="UP000808349">
    <property type="component" value="Unassembled WGS sequence"/>
</dbReference>
<dbReference type="Pfam" id="PF05138">
    <property type="entry name" value="PaaA_PaaC"/>
    <property type="match status" value="1"/>
</dbReference>
<comment type="caution">
    <text evidence="1">The sequence shown here is derived from an EMBL/GenBank/DDBJ whole genome shotgun (WGS) entry which is preliminary data.</text>
</comment>
<dbReference type="EMBL" id="JADKFW010000012">
    <property type="protein sequence ID" value="MBK9718655.1"/>
    <property type="molecule type" value="Genomic_DNA"/>
</dbReference>
<evidence type="ECO:0000313" key="1">
    <source>
        <dbReference type="EMBL" id="MBK9718655.1"/>
    </source>
</evidence>
<reference evidence="1 2" key="1">
    <citation type="submission" date="2020-10" db="EMBL/GenBank/DDBJ databases">
        <title>Connecting structure to function with the recovery of over 1000 high-quality activated sludge metagenome-assembled genomes encoding full-length rRNA genes using long-read sequencing.</title>
        <authorList>
            <person name="Singleton C.M."/>
            <person name="Petriglieri F."/>
            <person name="Kristensen J.M."/>
            <person name="Kirkegaard R.H."/>
            <person name="Michaelsen T.Y."/>
            <person name="Andersen M.H."/>
            <person name="Karst S.M."/>
            <person name="Dueholm M.S."/>
            <person name="Nielsen P.H."/>
            <person name="Albertsen M."/>
        </authorList>
    </citation>
    <scope>NUCLEOTIDE SEQUENCE [LARGE SCALE GENOMIC DNA]</scope>
    <source>
        <strain evidence="1">Ribe_18-Q3-R11-54_BAT3C.373</strain>
    </source>
</reference>
<protein>
    <submittedName>
        <fullName evidence="1">Phenylacetate-CoA oxygenase subunit PaaC</fullName>
    </submittedName>
</protein>
<dbReference type="GO" id="GO:0005829">
    <property type="term" value="C:cytosol"/>
    <property type="evidence" value="ECO:0007669"/>
    <property type="project" value="TreeGrafter"/>
</dbReference>
<evidence type="ECO:0000313" key="2">
    <source>
        <dbReference type="Proteomes" id="UP000808349"/>
    </source>
</evidence>
<dbReference type="InterPro" id="IPR012347">
    <property type="entry name" value="Ferritin-like"/>
</dbReference>
<dbReference type="InterPro" id="IPR009078">
    <property type="entry name" value="Ferritin-like_SF"/>
</dbReference>